<dbReference type="Pfam" id="PF14223">
    <property type="entry name" value="Retrotran_gag_2"/>
    <property type="match status" value="1"/>
</dbReference>
<comment type="caution">
    <text evidence="2">The sequence shown here is derived from an EMBL/GenBank/DDBJ whole genome shotgun (WGS) entry which is preliminary data.</text>
</comment>
<proteinExistence type="predicted"/>
<sequence>MVEGTNIHKHLSDFNMMVTQVVNARDILEEEEKALLLLASLPKSYKSLVQSMLVGKTTMVMKDVTTILLENNKFLEEDDGANQNNALVVEQSQGRSYRCGRNRERSKSRAKKDYGEVECFYCGELSCKQYKCPKFKKDFSNMKILMKSQKTKGKGEANIIEGNVVEVLAYEECDLEVEQNSQRWILDSTTTMHVCNNPSEFVSLVQGELGKITVATDEKVNIEGIEDVLLNVHNGRAKILKNREWFKVYKGRRLVLHGRKNKHNIYVLEQHPERGLNKTMRKMVWKLKGILVDGKEINKTKKKVSFNNELVFDDGSRRCDSFSDQILVQN</sequence>
<dbReference type="AlphaFoldDB" id="A0AAV5ID87"/>
<dbReference type="Proteomes" id="UP001054252">
    <property type="component" value="Unassembled WGS sequence"/>
</dbReference>
<gene>
    <name evidence="2" type="ORF">SLEP1_g12661</name>
</gene>
<keyword evidence="3" id="KW-1185">Reference proteome</keyword>
<evidence type="ECO:0000313" key="3">
    <source>
        <dbReference type="Proteomes" id="UP001054252"/>
    </source>
</evidence>
<evidence type="ECO:0000259" key="1">
    <source>
        <dbReference type="Pfam" id="PF22936"/>
    </source>
</evidence>
<reference evidence="2 3" key="1">
    <citation type="journal article" date="2021" name="Commun. Biol.">
        <title>The genome of Shorea leprosula (Dipterocarpaceae) highlights the ecological relevance of drought in aseasonal tropical rainforests.</title>
        <authorList>
            <person name="Ng K.K.S."/>
            <person name="Kobayashi M.J."/>
            <person name="Fawcett J.A."/>
            <person name="Hatakeyama M."/>
            <person name="Paape T."/>
            <person name="Ng C.H."/>
            <person name="Ang C.C."/>
            <person name="Tnah L.H."/>
            <person name="Lee C.T."/>
            <person name="Nishiyama T."/>
            <person name="Sese J."/>
            <person name="O'Brien M.J."/>
            <person name="Copetti D."/>
            <person name="Mohd Noor M.I."/>
            <person name="Ong R.C."/>
            <person name="Putra M."/>
            <person name="Sireger I.Z."/>
            <person name="Indrioko S."/>
            <person name="Kosugi Y."/>
            <person name="Izuno A."/>
            <person name="Isagi Y."/>
            <person name="Lee S.L."/>
            <person name="Shimizu K.K."/>
        </authorList>
    </citation>
    <scope>NUCLEOTIDE SEQUENCE [LARGE SCALE GENOMIC DNA]</scope>
    <source>
        <strain evidence="2">214</strain>
    </source>
</reference>
<name>A0AAV5ID87_9ROSI</name>
<evidence type="ECO:0000313" key="2">
    <source>
        <dbReference type="EMBL" id="GKU99881.1"/>
    </source>
</evidence>
<dbReference type="InterPro" id="IPR054722">
    <property type="entry name" value="PolX-like_BBD"/>
</dbReference>
<dbReference type="Pfam" id="PF22936">
    <property type="entry name" value="Pol_BBD"/>
    <property type="match status" value="1"/>
</dbReference>
<accession>A0AAV5ID87</accession>
<protein>
    <recommendedName>
        <fullName evidence="1">Retrovirus-related Pol polyprotein from transposon TNT 1-94-like beta-barrel domain-containing protein</fullName>
    </recommendedName>
</protein>
<feature type="domain" description="Retrovirus-related Pol polyprotein from transposon TNT 1-94-like beta-barrel" evidence="1">
    <location>
        <begin position="184"/>
        <end position="242"/>
    </location>
</feature>
<organism evidence="2 3">
    <name type="scientific">Rubroshorea leprosula</name>
    <dbReference type="NCBI Taxonomy" id="152421"/>
    <lineage>
        <taxon>Eukaryota</taxon>
        <taxon>Viridiplantae</taxon>
        <taxon>Streptophyta</taxon>
        <taxon>Embryophyta</taxon>
        <taxon>Tracheophyta</taxon>
        <taxon>Spermatophyta</taxon>
        <taxon>Magnoliopsida</taxon>
        <taxon>eudicotyledons</taxon>
        <taxon>Gunneridae</taxon>
        <taxon>Pentapetalae</taxon>
        <taxon>rosids</taxon>
        <taxon>malvids</taxon>
        <taxon>Malvales</taxon>
        <taxon>Dipterocarpaceae</taxon>
        <taxon>Rubroshorea</taxon>
    </lineage>
</organism>
<dbReference type="EMBL" id="BPVZ01000015">
    <property type="protein sequence ID" value="GKU99881.1"/>
    <property type="molecule type" value="Genomic_DNA"/>
</dbReference>